<feature type="domain" description="Type I restriction modification DNA specificity" evidence="4">
    <location>
        <begin position="2"/>
        <end position="174"/>
    </location>
</feature>
<dbReference type="Proteomes" id="UP001500657">
    <property type="component" value="Unassembled WGS sequence"/>
</dbReference>
<comment type="similarity">
    <text evidence="1">Belongs to the type-I restriction system S methylase family.</text>
</comment>
<gene>
    <name evidence="5" type="ORF">GCM10009126_24070</name>
</gene>
<keyword evidence="2" id="KW-0680">Restriction system</keyword>
<accession>A0ABP3EEQ7</accession>
<evidence type="ECO:0000313" key="5">
    <source>
        <dbReference type="EMBL" id="GAA0258036.1"/>
    </source>
</evidence>
<dbReference type="PANTHER" id="PTHR43140">
    <property type="entry name" value="TYPE-1 RESTRICTION ENZYME ECOKI SPECIFICITY PROTEIN"/>
    <property type="match status" value="1"/>
</dbReference>
<evidence type="ECO:0000256" key="1">
    <source>
        <dbReference type="ARBA" id="ARBA00010923"/>
    </source>
</evidence>
<dbReference type="CDD" id="cd17268">
    <property type="entry name" value="RMtype1_S_Ara36733I_TRD1-CR1_like"/>
    <property type="match status" value="1"/>
</dbReference>
<keyword evidence="3" id="KW-0238">DNA-binding</keyword>
<dbReference type="InterPro" id="IPR051212">
    <property type="entry name" value="Type-I_RE_S_subunit"/>
</dbReference>
<reference evidence="6" key="1">
    <citation type="journal article" date="2019" name="Int. J. Syst. Evol. Microbiol.">
        <title>The Global Catalogue of Microorganisms (GCM) 10K type strain sequencing project: providing services to taxonomists for standard genome sequencing and annotation.</title>
        <authorList>
            <consortium name="The Broad Institute Genomics Platform"/>
            <consortium name="The Broad Institute Genome Sequencing Center for Infectious Disease"/>
            <person name="Wu L."/>
            <person name="Ma J."/>
        </authorList>
    </citation>
    <scope>NUCLEOTIDE SEQUENCE [LARGE SCALE GENOMIC DNA]</scope>
    <source>
        <strain evidence="6">JCM 16242</strain>
    </source>
</reference>
<dbReference type="InterPro" id="IPR044946">
    <property type="entry name" value="Restrct_endonuc_typeI_TRD_sf"/>
</dbReference>
<dbReference type="RefSeq" id="WP_343883014.1">
    <property type="nucleotide sequence ID" value="NZ_BAAAFO010000003.1"/>
</dbReference>
<dbReference type="EMBL" id="BAAAFO010000003">
    <property type="protein sequence ID" value="GAA0258036.1"/>
    <property type="molecule type" value="Genomic_DNA"/>
</dbReference>
<name>A0ABP3EEQ7_9GAMM</name>
<evidence type="ECO:0000259" key="4">
    <source>
        <dbReference type="Pfam" id="PF01420"/>
    </source>
</evidence>
<comment type="caution">
    <text evidence="5">The sequence shown here is derived from an EMBL/GenBank/DDBJ whole genome shotgun (WGS) entry which is preliminary data.</text>
</comment>
<dbReference type="Pfam" id="PF01420">
    <property type="entry name" value="Methylase_S"/>
    <property type="match status" value="1"/>
</dbReference>
<organism evidence="5 6">
    <name type="scientific">Rhodanobacter caeni</name>
    <dbReference type="NCBI Taxonomy" id="657654"/>
    <lineage>
        <taxon>Bacteria</taxon>
        <taxon>Pseudomonadati</taxon>
        <taxon>Pseudomonadota</taxon>
        <taxon>Gammaproteobacteria</taxon>
        <taxon>Lysobacterales</taxon>
        <taxon>Rhodanobacteraceae</taxon>
        <taxon>Rhodanobacter</taxon>
    </lineage>
</organism>
<dbReference type="PANTHER" id="PTHR43140:SF1">
    <property type="entry name" value="TYPE I RESTRICTION ENZYME ECOKI SPECIFICITY SUBUNIT"/>
    <property type="match status" value="1"/>
</dbReference>
<protein>
    <recommendedName>
        <fullName evidence="4">Type I restriction modification DNA specificity domain-containing protein</fullName>
    </recommendedName>
</protein>
<evidence type="ECO:0000256" key="3">
    <source>
        <dbReference type="ARBA" id="ARBA00023125"/>
    </source>
</evidence>
<evidence type="ECO:0000256" key="2">
    <source>
        <dbReference type="ARBA" id="ARBA00022747"/>
    </source>
</evidence>
<keyword evidence="6" id="KW-1185">Reference proteome</keyword>
<dbReference type="SUPFAM" id="SSF116734">
    <property type="entry name" value="DNA methylase specificity domain"/>
    <property type="match status" value="1"/>
</dbReference>
<proteinExistence type="inferred from homology"/>
<evidence type="ECO:0000313" key="6">
    <source>
        <dbReference type="Proteomes" id="UP001500657"/>
    </source>
</evidence>
<dbReference type="Gene3D" id="3.90.220.20">
    <property type="entry name" value="DNA methylase specificity domains"/>
    <property type="match status" value="1"/>
</dbReference>
<dbReference type="InterPro" id="IPR000055">
    <property type="entry name" value="Restrct_endonuc_typeI_TRD"/>
</dbReference>
<sequence>MTMGEVGTFVRGRRFTKDDVVANGIPSIHYGEIYTDYGVSATSTVSKVRAEIAHQLRYAQSGDVVIAAVGETVEDVGKAVAWLGKDDVAIHDDCFFYRHAMNPKFVAYALQTASFHSQKSKYVARAKVKRLSGENLAKIRIPVPSIEEQERVVSILDKFDALVNDLSSGLPAEIAARRQQYEHYRDRLLTFREAA</sequence>